<dbReference type="InterPro" id="IPR036526">
    <property type="entry name" value="C-N_Hydrolase_sf"/>
</dbReference>
<dbReference type="InterPro" id="IPR050345">
    <property type="entry name" value="Aliph_Amidase/BUP"/>
</dbReference>
<dbReference type="PANTHER" id="PTHR43674">
    <property type="entry name" value="NITRILASE C965.09-RELATED"/>
    <property type="match status" value="1"/>
</dbReference>
<dbReference type="GO" id="GO:0016811">
    <property type="term" value="F:hydrolase activity, acting on carbon-nitrogen (but not peptide) bonds, in linear amides"/>
    <property type="evidence" value="ECO:0007669"/>
    <property type="project" value="TreeGrafter"/>
</dbReference>
<evidence type="ECO:0000313" key="4">
    <source>
        <dbReference type="Proteomes" id="UP000594121"/>
    </source>
</evidence>
<dbReference type="Gene3D" id="3.60.110.10">
    <property type="entry name" value="Carbon-nitrogen hydrolase"/>
    <property type="match status" value="1"/>
</dbReference>
<keyword evidence="1 3" id="KW-0378">Hydrolase</keyword>
<reference evidence="3 4" key="1">
    <citation type="submission" date="2020-10" db="EMBL/GenBank/DDBJ databases">
        <title>Thermofilum lucidum 3507LT sp. nov. a novel member of Thermofilaceae family isolated from Chile hot spring, and proposal of description order Thermofilales.</title>
        <authorList>
            <person name="Zayulina K.S."/>
            <person name="Elcheninov A.G."/>
            <person name="Toshchakov S.V."/>
            <person name="Kublanov I.V."/>
        </authorList>
    </citation>
    <scope>NUCLEOTIDE SEQUENCE [LARGE SCALE GENOMIC DNA]</scope>
    <source>
        <strain evidence="3 4">3507LT</strain>
    </source>
</reference>
<dbReference type="InParanoid" id="A0A7L9FHF7"/>
<organism evidence="3 4">
    <name type="scientific">Infirmifilum lucidum</name>
    <dbReference type="NCBI Taxonomy" id="2776706"/>
    <lineage>
        <taxon>Archaea</taxon>
        <taxon>Thermoproteota</taxon>
        <taxon>Thermoprotei</taxon>
        <taxon>Thermofilales</taxon>
        <taxon>Thermofilaceae</taxon>
        <taxon>Infirmifilum</taxon>
    </lineage>
</organism>
<keyword evidence="4" id="KW-1185">Reference proteome</keyword>
<name>A0A7L9FHF7_9CREN</name>
<dbReference type="KEGG" id="thel:IG193_01685"/>
<dbReference type="PANTHER" id="PTHR43674:SF13">
    <property type="entry name" value="CN HYDROLASE DOMAIN-CONTAINING PROTEIN"/>
    <property type="match status" value="1"/>
</dbReference>
<accession>A0A7L9FHF7</accession>
<dbReference type="SUPFAM" id="SSF56317">
    <property type="entry name" value="Carbon-nitrogen hydrolase"/>
    <property type="match status" value="1"/>
</dbReference>
<feature type="domain" description="CN hydrolase" evidence="2">
    <location>
        <begin position="104"/>
        <end position="266"/>
    </location>
</feature>
<dbReference type="GeneID" id="59148567"/>
<evidence type="ECO:0000259" key="2">
    <source>
        <dbReference type="Pfam" id="PF00795"/>
    </source>
</evidence>
<dbReference type="CDD" id="cd07197">
    <property type="entry name" value="nitrilase"/>
    <property type="match status" value="1"/>
</dbReference>
<dbReference type="Pfam" id="PF00795">
    <property type="entry name" value="CN_hydrolase"/>
    <property type="match status" value="1"/>
</dbReference>
<dbReference type="InterPro" id="IPR003010">
    <property type="entry name" value="C-N_Hydrolase"/>
</dbReference>
<dbReference type="RefSeq" id="WP_192819171.1">
    <property type="nucleotide sequence ID" value="NZ_CP062310.1"/>
</dbReference>
<evidence type="ECO:0000313" key="3">
    <source>
        <dbReference type="EMBL" id="QOJ79199.1"/>
    </source>
</evidence>
<dbReference type="EMBL" id="CP062310">
    <property type="protein sequence ID" value="QOJ79199.1"/>
    <property type="molecule type" value="Genomic_DNA"/>
</dbReference>
<dbReference type="AlphaFoldDB" id="A0A7L9FHF7"/>
<protein>
    <submittedName>
        <fullName evidence="3">Carbon-nitrogen hydrolase family protein</fullName>
    </submittedName>
</protein>
<gene>
    <name evidence="3" type="ORF">IG193_01685</name>
</gene>
<proteinExistence type="predicted"/>
<sequence>MKLVAVQYEFKPESYTDVKAFYESLEEPLLEAESRLGSIEDSIVVYPEHVGTFLVFLDEKLHEETLERELARIALRSLPTFLLKTLQTLSPRYALVSIKWKNMRKAYFDSFSKLASSHRAVIVAGSILEPSAPRSIHNVSYVFNSDGRAKCRQVKVYLDIPEAKLGVSPGRLDEIDVCETPLARLGVAICLDAFKEDVVSRLASRGATVLVQPSANPEPWSERLEKEWRNSSWLMVQKFDPLVYGINPMAVGRVLGLEFEGISSIVAKASITPDGSGYLARAKSPKSKGVLAVSTQE</sequence>
<dbReference type="Proteomes" id="UP000594121">
    <property type="component" value="Chromosome"/>
</dbReference>
<evidence type="ECO:0000256" key="1">
    <source>
        <dbReference type="ARBA" id="ARBA00022801"/>
    </source>
</evidence>